<dbReference type="AlphaFoldDB" id="A0A935M6Y5"/>
<evidence type="ECO:0000313" key="2">
    <source>
        <dbReference type="EMBL" id="MBK7274916.1"/>
    </source>
</evidence>
<proteinExistence type="predicted"/>
<protein>
    <submittedName>
        <fullName evidence="2">Uncharacterized protein</fullName>
    </submittedName>
</protein>
<organism evidence="2 3">
    <name type="scientific">Candidatus Phosphoribacter hodrii</name>
    <dbReference type="NCBI Taxonomy" id="2953743"/>
    <lineage>
        <taxon>Bacteria</taxon>
        <taxon>Bacillati</taxon>
        <taxon>Actinomycetota</taxon>
        <taxon>Actinomycetes</taxon>
        <taxon>Micrococcales</taxon>
        <taxon>Dermatophilaceae</taxon>
        <taxon>Candidatus Phosphoribacter</taxon>
    </lineage>
</organism>
<evidence type="ECO:0000313" key="3">
    <source>
        <dbReference type="Proteomes" id="UP000726105"/>
    </source>
</evidence>
<reference evidence="2 3" key="1">
    <citation type="submission" date="2020-10" db="EMBL/GenBank/DDBJ databases">
        <title>Connecting structure to function with the recovery of over 1000 high-quality activated sludge metagenome-assembled genomes encoding full-length rRNA genes using long-read sequencing.</title>
        <authorList>
            <person name="Singleton C.M."/>
            <person name="Petriglieri F."/>
            <person name="Kristensen J.M."/>
            <person name="Kirkegaard R.H."/>
            <person name="Michaelsen T.Y."/>
            <person name="Andersen M.H."/>
            <person name="Karst S.M."/>
            <person name="Dueholm M.S."/>
            <person name="Nielsen P.H."/>
            <person name="Albertsen M."/>
        </authorList>
    </citation>
    <scope>NUCLEOTIDE SEQUENCE [LARGE SCALE GENOMIC DNA]</scope>
    <source>
        <strain evidence="2">Ega_18-Q3-R5-49_MAXAC.001</strain>
    </source>
</reference>
<comment type="caution">
    <text evidence="2">The sequence shown here is derived from an EMBL/GenBank/DDBJ whole genome shotgun (WGS) entry which is preliminary data.</text>
</comment>
<gene>
    <name evidence="2" type="ORF">IPI13_17865</name>
</gene>
<evidence type="ECO:0000256" key="1">
    <source>
        <dbReference type="SAM" id="MobiDB-lite"/>
    </source>
</evidence>
<dbReference type="EMBL" id="JADJIB010000018">
    <property type="protein sequence ID" value="MBK7274916.1"/>
    <property type="molecule type" value="Genomic_DNA"/>
</dbReference>
<feature type="region of interest" description="Disordered" evidence="1">
    <location>
        <begin position="1"/>
        <end position="20"/>
    </location>
</feature>
<sequence length="184" mass="20547">MSIQPFPVFEPQPEPEPVEAPNRLTERDMLDALHARYAKASQGIGIRYAVAEHVRSSASFDAKRVCDFMAQDLWTTGDLALHGHEVKVSRSDWLRELADPSKAEAFRRYCDRWWLVVSDRAIVKPGELPTGWGLLALSGGTLRAVKGAPRLTPEPLSVTFRAALMRGVAKTYARRGFRDHPGHS</sequence>
<dbReference type="Proteomes" id="UP000726105">
    <property type="component" value="Unassembled WGS sequence"/>
</dbReference>
<name>A0A935M6Y5_9MICO</name>
<accession>A0A935M6Y5</accession>